<sequence length="368" mass="41274">MRLITLNRCQPGVKLGKTIRHENGNVLLRQGTELTPSLLASLKKYNIFTIYIEDEESEGIEVIDSIPEELRMEAVHVITDGLNALADSNGKPTITHNMIKTGRALRSFQKVFKEILSCLSENRVALNLLATTKVHDHYLYTHSVNVAIYSCQLAIANGMPIKNIEEIGLGALLHDAGKMYIPLEVINKPDKLTKEEYDQVKAHCELGFEILRKVHEIPIPVSHCALQHHERIDGRGYPRGLKGDEIHRYAKIMSVADVFDALTSHRVYRQAMLPHRALEILYAGCGTQFDTNQVNLFKDAVAIYPQGLTVTLNDGRTGIVCNYDFKAAGRPIVRIIKDEEQQKVTPYEIDLSARANLCLEVVEAEALL</sequence>
<accession>A0ABT5VF72</accession>
<name>A0ABT5VF72_9BACI</name>
<evidence type="ECO:0000313" key="4">
    <source>
        <dbReference type="Proteomes" id="UP001148125"/>
    </source>
</evidence>
<dbReference type="PROSITE" id="PS51831">
    <property type="entry name" value="HD"/>
    <property type="match status" value="1"/>
</dbReference>
<dbReference type="PANTHER" id="PTHR43155:SF2">
    <property type="entry name" value="CYCLIC DI-GMP PHOSPHODIESTERASE PA4108"/>
    <property type="match status" value="1"/>
</dbReference>
<dbReference type="InterPro" id="IPR006674">
    <property type="entry name" value="HD_domain"/>
</dbReference>
<evidence type="ECO:0000259" key="1">
    <source>
        <dbReference type="PROSITE" id="PS51831"/>
    </source>
</evidence>
<feature type="domain" description="HD-GYP" evidence="2">
    <location>
        <begin position="117"/>
        <end position="313"/>
    </location>
</feature>
<dbReference type="InterPro" id="IPR037522">
    <property type="entry name" value="HD_GYP_dom"/>
</dbReference>
<dbReference type="Gene3D" id="1.10.3210.10">
    <property type="entry name" value="Hypothetical protein af1432"/>
    <property type="match status" value="1"/>
</dbReference>
<dbReference type="InterPro" id="IPR006675">
    <property type="entry name" value="HDIG_dom"/>
</dbReference>
<reference evidence="3" key="1">
    <citation type="submission" date="2024-05" db="EMBL/GenBank/DDBJ databases">
        <title>Alkalihalobacillus sp. strain MEB203 novel alkaliphilic bacterium from Lonar Lake, India.</title>
        <authorList>
            <person name="Joshi A."/>
            <person name="Thite S."/>
            <person name="Mengade P."/>
        </authorList>
    </citation>
    <scope>NUCLEOTIDE SEQUENCE</scope>
    <source>
        <strain evidence="3">MEB 203</strain>
    </source>
</reference>
<dbReference type="NCBIfam" id="TIGR00277">
    <property type="entry name" value="HDIG"/>
    <property type="match status" value="1"/>
</dbReference>
<dbReference type="SMART" id="SM00471">
    <property type="entry name" value="HDc"/>
    <property type="match status" value="1"/>
</dbReference>
<feature type="domain" description="HD" evidence="1">
    <location>
        <begin position="139"/>
        <end position="262"/>
    </location>
</feature>
<dbReference type="Pfam" id="PF13487">
    <property type="entry name" value="HD_5"/>
    <property type="match status" value="1"/>
</dbReference>
<comment type="caution">
    <text evidence="3">The sequence shown here is derived from an EMBL/GenBank/DDBJ whole genome shotgun (WGS) entry which is preliminary data.</text>
</comment>
<dbReference type="PROSITE" id="PS51832">
    <property type="entry name" value="HD_GYP"/>
    <property type="match status" value="1"/>
</dbReference>
<keyword evidence="4" id="KW-1185">Reference proteome</keyword>
<dbReference type="CDD" id="cd00077">
    <property type="entry name" value="HDc"/>
    <property type="match status" value="1"/>
</dbReference>
<dbReference type="InterPro" id="IPR003607">
    <property type="entry name" value="HD/PDEase_dom"/>
</dbReference>
<gene>
    <name evidence="3" type="ORF">N7Z68_11820</name>
</gene>
<protein>
    <submittedName>
        <fullName evidence="3">HD-GYP domain-containing protein</fullName>
    </submittedName>
</protein>
<dbReference type="EMBL" id="JAOTPO010000007">
    <property type="protein sequence ID" value="MDE5414069.1"/>
    <property type="molecule type" value="Genomic_DNA"/>
</dbReference>
<evidence type="ECO:0000313" key="3">
    <source>
        <dbReference type="EMBL" id="MDE5414069.1"/>
    </source>
</evidence>
<proteinExistence type="predicted"/>
<dbReference type="RefSeq" id="WP_275118684.1">
    <property type="nucleotide sequence ID" value="NZ_JAOTPO010000007.1"/>
</dbReference>
<dbReference type="Proteomes" id="UP001148125">
    <property type="component" value="Unassembled WGS sequence"/>
</dbReference>
<dbReference type="PANTHER" id="PTHR43155">
    <property type="entry name" value="CYCLIC DI-GMP PHOSPHODIESTERASE PA4108-RELATED"/>
    <property type="match status" value="1"/>
</dbReference>
<dbReference type="SUPFAM" id="SSF109604">
    <property type="entry name" value="HD-domain/PDEase-like"/>
    <property type="match status" value="1"/>
</dbReference>
<evidence type="ECO:0000259" key="2">
    <source>
        <dbReference type="PROSITE" id="PS51832"/>
    </source>
</evidence>
<organism evidence="3 4">
    <name type="scientific">Alkalihalobacterium chitinilyticum</name>
    <dbReference type="NCBI Taxonomy" id="2980103"/>
    <lineage>
        <taxon>Bacteria</taxon>
        <taxon>Bacillati</taxon>
        <taxon>Bacillota</taxon>
        <taxon>Bacilli</taxon>
        <taxon>Bacillales</taxon>
        <taxon>Bacillaceae</taxon>
        <taxon>Alkalihalobacterium</taxon>
    </lineage>
</organism>